<accession>A0A0C3A6I8</accession>
<dbReference type="PANTHER" id="PTHR19959">
    <property type="entry name" value="KINESIN LIGHT CHAIN"/>
    <property type="match status" value="1"/>
</dbReference>
<dbReference type="Proteomes" id="UP000054097">
    <property type="component" value="Unassembled WGS sequence"/>
</dbReference>
<reference evidence="2 3" key="1">
    <citation type="submission" date="2014-04" db="EMBL/GenBank/DDBJ databases">
        <authorList>
            <consortium name="DOE Joint Genome Institute"/>
            <person name="Kuo A."/>
            <person name="Zuccaro A."/>
            <person name="Kohler A."/>
            <person name="Nagy L.G."/>
            <person name="Floudas D."/>
            <person name="Copeland A."/>
            <person name="Barry K.W."/>
            <person name="Cichocki N."/>
            <person name="Veneault-Fourrey C."/>
            <person name="LaButti K."/>
            <person name="Lindquist E.A."/>
            <person name="Lipzen A."/>
            <person name="Lundell T."/>
            <person name="Morin E."/>
            <person name="Murat C."/>
            <person name="Sun H."/>
            <person name="Tunlid A."/>
            <person name="Henrissat B."/>
            <person name="Grigoriev I.V."/>
            <person name="Hibbett D.S."/>
            <person name="Martin F."/>
            <person name="Nordberg H.P."/>
            <person name="Cantor M.N."/>
            <person name="Hua S.X."/>
        </authorList>
    </citation>
    <scope>NUCLEOTIDE SEQUENCE [LARGE SCALE GENOMIC DNA]</scope>
    <source>
        <strain evidence="2 3">MAFF 305830</strain>
    </source>
</reference>
<dbReference type="InterPro" id="IPR012344">
    <property type="entry name" value="Matrix_HIV/RSV_N"/>
</dbReference>
<gene>
    <name evidence="2" type="ORF">M408DRAFT_82329</name>
</gene>
<dbReference type="HOGENOM" id="CLU_001305_0_1_1"/>
<dbReference type="EMBL" id="KN824455">
    <property type="protein sequence ID" value="KIM20250.1"/>
    <property type="molecule type" value="Genomic_DNA"/>
</dbReference>
<dbReference type="Gene3D" id="1.25.40.10">
    <property type="entry name" value="Tetratricopeptide repeat domain"/>
    <property type="match status" value="2"/>
</dbReference>
<sequence length="1063" mass="118743">MARFDRLGEIDNINQAIYAWQRTVKLMEDGDPSMHQATGKLEASLRERFKRPISLVDLSQAIQISQSALILTPNGHPDRPVILKCLGESFQSRFDRLGDIEDVKRAISFFKASINLLPDNHRDKLALLSVFGISLQCRFEHAGAIEDLEDSISFLQRAVDRTSDSDPNKPGCLSNLGTPFRLRFETLGNVKDLERSISLFQEAVDLVPDGHPYKPGLLNNLGTSVQVRSERLDNVEDLEWSISCFQTAVDLTSNGHPAKADRLNNLGNSFHSRFERFGDIKDLEKSIFYKQAAVERMPDSHPHKPSGLSNIGISLQSRFERLGDIRDLEKSNSYKQAAVDLMPDGHPYKPSLLNNFGWSVQSYFHHLGDLKDLERSISLFQAAVGLTLDGHPDKPGLLNNLASSIELRFERLGDVEDLQRSISYKQAAVNLIPNSHSYKPRLLRNLGSAVNLRFERFGDIKDLEMSISFFQAAVDLTPDGHPDKPGCLYSLGGALFNRFRRKSDDSDLQRSIVLFSTAATSPIGSSIIRFKAAASLARVSHLCGQDPLIPFECAINLLPHVAWLGMPLTNQHAQLTEAGQVVRHAVAVAIDLQYYETAVRFAEYGRSIVWQNLLSLRRPLDELRETNPELATRLQQLSKKLEGSLSHDNLLEEEQPVSLQDVANKASTLASERDKIIEQVRQLHGFEQFLKAKTFDELSSVAYEGPVVIINVHGLRSDALILIPSNSEDPKVSIAHIPLKSFSHAISENLFRDFSRLLLLAGVRARDTRKSEREVCLPDREDSFKSILCSLWLHVVKPIIDGLAYQPGDFSHLWWCATGPLAFLPIHAAGNYDSVEVGENVSDYIVSSYTPTLTAILDQSQPDMTDDFQILTVAQPSTPYAPPLPETEKEVKHVKDIAGSLRVESLISEEATTARVMQAMKESNWIHLACHGMQDHKESMKSGFLLHDKILELSEIIREPLPKADFAFLSACQTATGDTKVAEESVHLAAGMLFSGCKGVIATMWSIQDEDAPKVTKVVYERMLKDGKFNRKEAARALHEAVKELRESGADFLSWVPFIHMGR</sequence>
<evidence type="ECO:0000259" key="1">
    <source>
        <dbReference type="Pfam" id="PF12770"/>
    </source>
</evidence>
<name>A0A0C3A6I8_SERVB</name>
<dbReference type="PANTHER" id="PTHR19959:SF119">
    <property type="entry name" value="FUNGAL LIPASE-LIKE DOMAIN-CONTAINING PROTEIN"/>
    <property type="match status" value="1"/>
</dbReference>
<dbReference type="OrthoDB" id="9991317at2759"/>
<proteinExistence type="predicted"/>
<dbReference type="InterPro" id="IPR011990">
    <property type="entry name" value="TPR-like_helical_dom_sf"/>
</dbReference>
<reference evidence="3" key="2">
    <citation type="submission" date="2015-01" db="EMBL/GenBank/DDBJ databases">
        <title>Evolutionary Origins and Diversification of the Mycorrhizal Mutualists.</title>
        <authorList>
            <consortium name="DOE Joint Genome Institute"/>
            <consortium name="Mycorrhizal Genomics Consortium"/>
            <person name="Kohler A."/>
            <person name="Kuo A."/>
            <person name="Nagy L.G."/>
            <person name="Floudas D."/>
            <person name="Copeland A."/>
            <person name="Barry K.W."/>
            <person name="Cichocki N."/>
            <person name="Veneault-Fourrey C."/>
            <person name="LaButti K."/>
            <person name="Lindquist E.A."/>
            <person name="Lipzen A."/>
            <person name="Lundell T."/>
            <person name="Morin E."/>
            <person name="Murat C."/>
            <person name="Riley R."/>
            <person name="Ohm R."/>
            <person name="Sun H."/>
            <person name="Tunlid A."/>
            <person name="Henrissat B."/>
            <person name="Grigoriev I.V."/>
            <person name="Hibbett D.S."/>
            <person name="Martin F."/>
        </authorList>
    </citation>
    <scope>NUCLEOTIDE SEQUENCE [LARGE SCALE GENOMIC DNA]</scope>
    <source>
        <strain evidence="3">MAFF 305830</strain>
    </source>
</reference>
<evidence type="ECO:0000313" key="2">
    <source>
        <dbReference type="EMBL" id="KIM20250.1"/>
    </source>
</evidence>
<dbReference type="STRING" id="933852.A0A0C3A6I8"/>
<protein>
    <recommendedName>
        <fullName evidence="1">CHAT domain-containing protein</fullName>
    </recommendedName>
</protein>
<dbReference type="Pfam" id="PF12770">
    <property type="entry name" value="CHAT"/>
    <property type="match status" value="1"/>
</dbReference>
<dbReference type="SUPFAM" id="SSF81901">
    <property type="entry name" value="HCP-like"/>
    <property type="match status" value="1"/>
</dbReference>
<evidence type="ECO:0000313" key="3">
    <source>
        <dbReference type="Proteomes" id="UP000054097"/>
    </source>
</evidence>
<dbReference type="InterPro" id="IPR024983">
    <property type="entry name" value="CHAT_dom"/>
</dbReference>
<keyword evidence="3" id="KW-1185">Reference proteome</keyword>
<dbReference type="Gene3D" id="1.10.150.90">
    <property type="entry name" value="Immunodeficiency lentiviruses, gag gene matrix protein p17"/>
    <property type="match status" value="1"/>
</dbReference>
<organism evidence="2 3">
    <name type="scientific">Serendipita vermifera MAFF 305830</name>
    <dbReference type="NCBI Taxonomy" id="933852"/>
    <lineage>
        <taxon>Eukaryota</taxon>
        <taxon>Fungi</taxon>
        <taxon>Dikarya</taxon>
        <taxon>Basidiomycota</taxon>
        <taxon>Agaricomycotina</taxon>
        <taxon>Agaricomycetes</taxon>
        <taxon>Sebacinales</taxon>
        <taxon>Serendipitaceae</taxon>
        <taxon>Serendipita</taxon>
    </lineage>
</organism>
<feature type="domain" description="CHAT" evidence="1">
    <location>
        <begin position="791"/>
        <end position="1063"/>
    </location>
</feature>
<dbReference type="AlphaFoldDB" id="A0A0C3A6I8"/>